<proteinExistence type="predicted"/>
<comment type="caution">
    <text evidence="1">The sequence shown here is derived from an EMBL/GenBank/DDBJ whole genome shotgun (WGS) entry which is preliminary data.</text>
</comment>
<accession>A0A9P8T1S7</accession>
<gene>
    <name evidence="1" type="ORF">OGATHE_004442</name>
</gene>
<keyword evidence="2" id="KW-1185">Reference proteome</keyword>
<reference evidence="1" key="1">
    <citation type="journal article" date="2021" name="Open Biol.">
        <title>Shared evolutionary footprints suggest mitochondrial oxidative damage underlies multiple complex I losses in fungi.</title>
        <authorList>
            <person name="Schikora-Tamarit M.A."/>
            <person name="Marcet-Houben M."/>
            <person name="Nosek J."/>
            <person name="Gabaldon T."/>
        </authorList>
    </citation>
    <scope>NUCLEOTIDE SEQUENCE</scope>
    <source>
        <strain evidence="1">NCAIM Y.01608</strain>
    </source>
</reference>
<name>A0A9P8T1S7_9ASCO</name>
<organism evidence="1 2">
    <name type="scientific">Ogataea polymorpha</name>
    <dbReference type="NCBI Taxonomy" id="460523"/>
    <lineage>
        <taxon>Eukaryota</taxon>
        <taxon>Fungi</taxon>
        <taxon>Dikarya</taxon>
        <taxon>Ascomycota</taxon>
        <taxon>Saccharomycotina</taxon>
        <taxon>Pichiomycetes</taxon>
        <taxon>Pichiales</taxon>
        <taxon>Pichiaceae</taxon>
        <taxon>Ogataea</taxon>
    </lineage>
</organism>
<dbReference type="AlphaFoldDB" id="A0A9P8T1S7"/>
<dbReference type="Proteomes" id="UP000788993">
    <property type="component" value="Unassembled WGS sequence"/>
</dbReference>
<sequence length="176" mass="18955">MAVTISGDVRKFMVFLLPSFLARKFLLNEVKITLVSFGAASPLSHWPIQGPHALASTIAPFSSNVLIKPSLSIVARICSDPGVTKKGILGFKPTLAACLMIEAARDMSWYDEFVHEPIKPAVMVSGHSFSLVVSLSLEIGVDKSGVNGPFTLGSSVLRSISIIWSYSQPGSAVMYW</sequence>
<protein>
    <submittedName>
        <fullName evidence="1">Uncharacterized protein</fullName>
    </submittedName>
</protein>
<evidence type="ECO:0000313" key="2">
    <source>
        <dbReference type="Proteomes" id="UP000788993"/>
    </source>
</evidence>
<evidence type="ECO:0000313" key="1">
    <source>
        <dbReference type="EMBL" id="KAH3662866.1"/>
    </source>
</evidence>
<reference evidence="1" key="2">
    <citation type="submission" date="2021-01" db="EMBL/GenBank/DDBJ databases">
        <authorList>
            <person name="Schikora-Tamarit M.A."/>
        </authorList>
    </citation>
    <scope>NUCLEOTIDE SEQUENCE</scope>
    <source>
        <strain evidence="1">NCAIM Y.01608</strain>
    </source>
</reference>
<dbReference type="EMBL" id="JAEUBD010001266">
    <property type="protein sequence ID" value="KAH3662866.1"/>
    <property type="molecule type" value="Genomic_DNA"/>
</dbReference>